<evidence type="ECO:0000256" key="1">
    <source>
        <dbReference type="ARBA" id="ARBA00004651"/>
    </source>
</evidence>
<dbReference type="EMBL" id="MELI01000080">
    <property type="protein sequence ID" value="OFW32945.1"/>
    <property type="molecule type" value="Genomic_DNA"/>
</dbReference>
<dbReference type="GO" id="GO:0042773">
    <property type="term" value="P:ATP synthesis coupled electron transport"/>
    <property type="evidence" value="ECO:0007669"/>
    <property type="project" value="InterPro"/>
</dbReference>
<evidence type="ECO:0000256" key="6">
    <source>
        <dbReference type="ARBA" id="ARBA00023136"/>
    </source>
</evidence>
<feature type="transmembrane region" description="Helical" evidence="8">
    <location>
        <begin position="453"/>
        <end position="472"/>
    </location>
</feature>
<name>A0A1F2UPG0_9ACTN</name>
<dbReference type="GO" id="GO:0005886">
    <property type="term" value="C:plasma membrane"/>
    <property type="evidence" value="ECO:0007669"/>
    <property type="project" value="UniProtKB-SubCell"/>
</dbReference>
<accession>A0A1F2UPG0</accession>
<keyword evidence="5" id="KW-0560">Oxidoreductase</keyword>
<dbReference type="Proteomes" id="UP000178086">
    <property type="component" value="Unassembled WGS sequence"/>
</dbReference>
<protein>
    <submittedName>
        <fullName evidence="11">Uncharacterized protein</fullName>
    </submittedName>
</protein>
<evidence type="ECO:0000256" key="2">
    <source>
        <dbReference type="ARBA" id="ARBA00022475"/>
    </source>
</evidence>
<dbReference type="AlphaFoldDB" id="A0A1F2UPG0"/>
<dbReference type="InterPro" id="IPR003918">
    <property type="entry name" value="NADH_UbQ_OxRdtase"/>
</dbReference>
<keyword evidence="4 8" id="KW-1133">Transmembrane helix</keyword>
<feature type="domain" description="NADH-Ubiquinone oxidoreductase (complex I) chain 5 N-terminal" evidence="10">
    <location>
        <begin position="63"/>
        <end position="94"/>
    </location>
</feature>
<proteinExistence type="predicted"/>
<feature type="transmembrane region" description="Helical" evidence="8">
    <location>
        <begin position="6"/>
        <end position="22"/>
    </location>
</feature>
<evidence type="ECO:0000259" key="9">
    <source>
        <dbReference type="Pfam" id="PF00361"/>
    </source>
</evidence>
<dbReference type="GO" id="GO:0016491">
    <property type="term" value="F:oxidoreductase activity"/>
    <property type="evidence" value="ECO:0007669"/>
    <property type="project" value="UniProtKB-KW"/>
</dbReference>
<comment type="subcellular location">
    <subcellularLocation>
        <location evidence="1">Cell membrane</location>
        <topology evidence="1">Multi-pass membrane protein</topology>
    </subcellularLocation>
    <subcellularLocation>
        <location evidence="7">Membrane</location>
        <topology evidence="7">Multi-pass membrane protein</topology>
    </subcellularLocation>
</comment>
<keyword evidence="6 8" id="KW-0472">Membrane</keyword>
<feature type="transmembrane region" description="Helical" evidence="8">
    <location>
        <begin position="372"/>
        <end position="393"/>
    </location>
</feature>
<sequence>MLYLVASLLVVPLLSALFCMLTRKPSFVEKIGAAGSLVTLAAGISVAYFVSSGGTITGLDGYIFIDNLSMLMVVLITSIGAGAVFFSLSYIREDVERGHLGAERIRWYYGFLHVFIFAMLLSVITGNLGMFWVAMELTTLASALLVSFYRNRASLEAAWKYVIICSAGIGLALFGTILTYYSSVGVVIADGGTLDWSALMREASRLNPATMRLAFIFVLIGFGTKAGLVPMHTWLPDAHSQAPAPVSGLLSGVLLSCAVYGIIRYNALVTGVIGKTYPGTLLIVFGLISIITASLFILMQKDYKRLLAYSSIEHIGIVIFALGLGSKLALYGAVFHLINHAISKSTLFFIAGRINYIFRSKQIGRVRGLIDVSPVTGTFFIIGILAIAGSPPFGLFASEIIILSGGFTSGKHVVSLIALMPIITAFGGLTYYLSRMSFGPRTRQPVLQSHYRLPIAIFAIGMGVMLVVGLYVPAWLHALLNNITQSLGGV</sequence>
<gene>
    <name evidence="11" type="ORF">A2074_00080</name>
</gene>
<evidence type="ECO:0000256" key="7">
    <source>
        <dbReference type="RuleBase" id="RU000320"/>
    </source>
</evidence>
<feature type="transmembrane region" description="Helical" evidence="8">
    <location>
        <begin position="107"/>
        <end position="124"/>
    </location>
</feature>
<feature type="transmembrane region" description="Helical" evidence="8">
    <location>
        <begin position="161"/>
        <end position="189"/>
    </location>
</feature>
<dbReference type="PANTHER" id="PTHR42682:SF5">
    <property type="entry name" value="HYDROGENASE-4 COMPONENT F"/>
    <property type="match status" value="1"/>
</dbReference>
<dbReference type="PANTHER" id="PTHR42682">
    <property type="entry name" value="HYDROGENASE-4 COMPONENT F"/>
    <property type="match status" value="1"/>
</dbReference>
<dbReference type="Pfam" id="PF00361">
    <property type="entry name" value="Proton_antipo_M"/>
    <property type="match status" value="1"/>
</dbReference>
<comment type="caution">
    <text evidence="11">The sequence shown here is derived from an EMBL/GenBank/DDBJ whole genome shotgun (WGS) entry which is preliminary data.</text>
</comment>
<evidence type="ECO:0000259" key="10">
    <source>
        <dbReference type="Pfam" id="PF00662"/>
    </source>
</evidence>
<evidence type="ECO:0000256" key="3">
    <source>
        <dbReference type="ARBA" id="ARBA00022692"/>
    </source>
</evidence>
<keyword evidence="3 7" id="KW-0812">Transmembrane</keyword>
<feature type="transmembrane region" description="Helical" evidence="8">
    <location>
        <begin position="62"/>
        <end position="86"/>
    </location>
</feature>
<dbReference type="GO" id="GO:0008137">
    <property type="term" value="F:NADH dehydrogenase (ubiquinone) activity"/>
    <property type="evidence" value="ECO:0007669"/>
    <property type="project" value="InterPro"/>
</dbReference>
<dbReference type="InterPro" id="IPR001750">
    <property type="entry name" value="ND/Mrp_TM"/>
</dbReference>
<feature type="transmembrane region" description="Helical" evidence="8">
    <location>
        <begin position="209"/>
        <end position="228"/>
    </location>
</feature>
<dbReference type="Pfam" id="PF00662">
    <property type="entry name" value="Proton_antipo_N"/>
    <property type="match status" value="1"/>
</dbReference>
<dbReference type="InterPro" id="IPR001516">
    <property type="entry name" value="Proton_antipo_N"/>
</dbReference>
<feature type="transmembrane region" description="Helical" evidence="8">
    <location>
        <begin position="413"/>
        <end position="433"/>
    </location>
</feature>
<evidence type="ECO:0000256" key="4">
    <source>
        <dbReference type="ARBA" id="ARBA00022989"/>
    </source>
</evidence>
<reference evidence="11 12" key="1">
    <citation type="journal article" date="2016" name="Nat. Commun.">
        <title>Thousands of microbial genomes shed light on interconnected biogeochemical processes in an aquifer system.</title>
        <authorList>
            <person name="Anantharaman K."/>
            <person name="Brown C.T."/>
            <person name="Hug L.A."/>
            <person name="Sharon I."/>
            <person name="Castelle C.J."/>
            <person name="Probst A.J."/>
            <person name="Thomas B.C."/>
            <person name="Singh A."/>
            <person name="Wilkins M.J."/>
            <person name="Karaoz U."/>
            <person name="Brodie E.L."/>
            <person name="Williams K.H."/>
            <person name="Hubbard S.S."/>
            <person name="Banfield J.F."/>
        </authorList>
    </citation>
    <scope>NUCLEOTIDE SEQUENCE [LARGE SCALE GENOMIC DNA]</scope>
</reference>
<organism evidence="11 12">
    <name type="scientific">Candidatus Aquicultor primus</name>
    <dbReference type="NCBI Taxonomy" id="1797195"/>
    <lineage>
        <taxon>Bacteria</taxon>
        <taxon>Bacillati</taxon>
        <taxon>Actinomycetota</taxon>
        <taxon>Candidatus Aquicultoria</taxon>
        <taxon>Candidatus Aquicultorales</taxon>
        <taxon>Candidatus Aquicultoraceae</taxon>
        <taxon>Candidatus Aquicultor</taxon>
    </lineage>
</organism>
<keyword evidence="2" id="KW-1003">Cell membrane</keyword>
<feature type="transmembrane region" description="Helical" evidence="8">
    <location>
        <begin position="279"/>
        <end position="299"/>
    </location>
</feature>
<feature type="transmembrane region" description="Helical" evidence="8">
    <location>
        <begin position="31"/>
        <end position="50"/>
    </location>
</feature>
<dbReference type="InterPro" id="IPR052175">
    <property type="entry name" value="ComplexI-like_HydComp"/>
</dbReference>
<dbReference type="PRINTS" id="PR01437">
    <property type="entry name" value="NUOXDRDTASE4"/>
</dbReference>
<evidence type="ECO:0000256" key="8">
    <source>
        <dbReference type="SAM" id="Phobius"/>
    </source>
</evidence>
<evidence type="ECO:0000256" key="5">
    <source>
        <dbReference type="ARBA" id="ARBA00023002"/>
    </source>
</evidence>
<feature type="transmembrane region" description="Helical" evidence="8">
    <location>
        <begin position="249"/>
        <end position="267"/>
    </location>
</feature>
<evidence type="ECO:0000313" key="12">
    <source>
        <dbReference type="Proteomes" id="UP000178086"/>
    </source>
</evidence>
<feature type="domain" description="NADH:quinone oxidoreductase/Mrp antiporter transmembrane" evidence="9">
    <location>
        <begin position="126"/>
        <end position="418"/>
    </location>
</feature>
<evidence type="ECO:0000313" key="11">
    <source>
        <dbReference type="EMBL" id="OFW32945.1"/>
    </source>
</evidence>